<comment type="caution">
    <text evidence="2">The sequence shown here is derived from an EMBL/GenBank/DDBJ whole genome shotgun (WGS) entry which is preliminary data.</text>
</comment>
<evidence type="ECO:0000313" key="3">
    <source>
        <dbReference type="Proteomes" id="UP001365128"/>
    </source>
</evidence>
<protein>
    <submittedName>
        <fullName evidence="2">Uncharacterized protein</fullName>
    </submittedName>
</protein>
<gene>
    <name evidence="2" type="ORF">IWX46DRAFT_584271</name>
</gene>
<evidence type="ECO:0000313" key="2">
    <source>
        <dbReference type="EMBL" id="KAK7534503.1"/>
    </source>
</evidence>
<sequence>MATWLAGRKTTQASNQPTKLCQVTHCRSSRTAQAKRKASKEPLRGATKINNFGGLKRSGPPTTLPAAGSPPPPHLSNTPTASNCSNPDPLPSFISSSSRPKSLEIADQSRNKFAARAPLPRTPAAPEEQMYVTRMPTLPILVCHLFGSLSANMSKHVAIAREQCSVHVRTRLAYLIQRSKDEKGDAMRVIEQVGVAAAAKMAGEGVKDARGRIRQQSRRGVQGSKARGYVVRAVCVYDGERVCCGRIRVRCRCAQAGGRVTMRSRCSGTCDYDLSVGCIVMVVAKGADMQEGGIFRTVGCMHGSEVYVDPLRTLQLRIQSQH</sequence>
<accession>A0ABR1LH14</accession>
<dbReference type="Proteomes" id="UP001365128">
    <property type="component" value="Unassembled WGS sequence"/>
</dbReference>
<reference evidence="2 3" key="1">
    <citation type="submission" date="2024-04" db="EMBL/GenBank/DDBJ databases">
        <title>Phyllosticta paracitricarpa is synonymous to the EU quarantine fungus P. citricarpa based on phylogenomic analyses.</title>
        <authorList>
            <consortium name="Lawrence Berkeley National Laboratory"/>
            <person name="Van Ingen-Buijs V.A."/>
            <person name="Van Westerhoven A.C."/>
            <person name="Haridas S."/>
            <person name="Skiadas P."/>
            <person name="Martin F."/>
            <person name="Groenewald J.Z."/>
            <person name="Crous P.W."/>
            <person name="Seidl M.F."/>
        </authorList>
    </citation>
    <scope>NUCLEOTIDE SEQUENCE [LARGE SCALE GENOMIC DNA]</scope>
    <source>
        <strain evidence="2 3">CBS 122670</strain>
    </source>
</reference>
<dbReference type="EMBL" id="JBBPDW010000042">
    <property type="protein sequence ID" value="KAK7534503.1"/>
    <property type="molecule type" value="Genomic_DNA"/>
</dbReference>
<keyword evidence="3" id="KW-1185">Reference proteome</keyword>
<feature type="compositionally biased region" description="Polar residues" evidence="1">
    <location>
        <begin position="75"/>
        <end position="86"/>
    </location>
</feature>
<proteinExistence type="predicted"/>
<organism evidence="2 3">
    <name type="scientific">Phyllosticta citricarpa</name>
    <dbReference type="NCBI Taxonomy" id="55181"/>
    <lineage>
        <taxon>Eukaryota</taxon>
        <taxon>Fungi</taxon>
        <taxon>Dikarya</taxon>
        <taxon>Ascomycota</taxon>
        <taxon>Pezizomycotina</taxon>
        <taxon>Dothideomycetes</taxon>
        <taxon>Dothideomycetes incertae sedis</taxon>
        <taxon>Botryosphaeriales</taxon>
        <taxon>Phyllostictaceae</taxon>
        <taxon>Phyllosticta</taxon>
    </lineage>
</organism>
<name>A0ABR1LH14_9PEZI</name>
<feature type="region of interest" description="Disordered" evidence="1">
    <location>
        <begin position="31"/>
        <end position="104"/>
    </location>
</feature>
<evidence type="ECO:0000256" key="1">
    <source>
        <dbReference type="SAM" id="MobiDB-lite"/>
    </source>
</evidence>
<feature type="compositionally biased region" description="Low complexity" evidence="1">
    <location>
        <begin position="91"/>
        <end position="100"/>
    </location>
</feature>